<organism evidence="1 2">
    <name type="scientific">Hymenobacter humi</name>
    <dbReference type="NCBI Taxonomy" id="1411620"/>
    <lineage>
        <taxon>Bacteria</taxon>
        <taxon>Pseudomonadati</taxon>
        <taxon>Bacteroidota</taxon>
        <taxon>Cytophagia</taxon>
        <taxon>Cytophagales</taxon>
        <taxon>Hymenobacteraceae</taxon>
        <taxon>Hymenobacter</taxon>
    </lineage>
</organism>
<comment type="caution">
    <text evidence="1">The sequence shown here is derived from an EMBL/GenBank/DDBJ whole genome shotgun (WGS) entry which is preliminary data.</text>
</comment>
<protein>
    <submittedName>
        <fullName evidence="1">Uncharacterized protein</fullName>
    </submittedName>
</protein>
<evidence type="ECO:0000313" key="2">
    <source>
        <dbReference type="Proteomes" id="UP001596513"/>
    </source>
</evidence>
<dbReference type="EMBL" id="JBHTEK010000001">
    <property type="protein sequence ID" value="MFC7667201.1"/>
    <property type="molecule type" value="Genomic_DNA"/>
</dbReference>
<dbReference type="RefSeq" id="WP_380201540.1">
    <property type="nucleotide sequence ID" value="NZ_JBHTEK010000001.1"/>
</dbReference>
<gene>
    <name evidence="1" type="ORF">ACFQT0_07055</name>
</gene>
<sequence>MAGEKWAAGQCVAMAVKALLESGCHYPWLAILRNNWQPQPGHKIELKKESLLIKLDFALYILFTDNDFMN</sequence>
<evidence type="ECO:0000313" key="1">
    <source>
        <dbReference type="EMBL" id="MFC7667201.1"/>
    </source>
</evidence>
<proteinExistence type="predicted"/>
<dbReference type="Proteomes" id="UP001596513">
    <property type="component" value="Unassembled WGS sequence"/>
</dbReference>
<name>A0ABW2U2X9_9BACT</name>
<reference evidence="2" key="1">
    <citation type="journal article" date="2019" name="Int. J. Syst. Evol. Microbiol.">
        <title>The Global Catalogue of Microorganisms (GCM) 10K type strain sequencing project: providing services to taxonomists for standard genome sequencing and annotation.</title>
        <authorList>
            <consortium name="The Broad Institute Genomics Platform"/>
            <consortium name="The Broad Institute Genome Sequencing Center for Infectious Disease"/>
            <person name="Wu L."/>
            <person name="Ma J."/>
        </authorList>
    </citation>
    <scope>NUCLEOTIDE SEQUENCE [LARGE SCALE GENOMIC DNA]</scope>
    <source>
        <strain evidence="2">JCM 19635</strain>
    </source>
</reference>
<keyword evidence="2" id="KW-1185">Reference proteome</keyword>
<accession>A0ABW2U2X9</accession>